<dbReference type="PANTHER" id="PTHR22950">
    <property type="entry name" value="AMINO ACID TRANSPORTER"/>
    <property type="match status" value="1"/>
</dbReference>
<keyword evidence="11" id="KW-1185">Reference proteome</keyword>
<dbReference type="OrthoDB" id="513400at2759"/>
<gene>
    <name evidence="10" type="ORF">PVAND_006669</name>
</gene>
<keyword evidence="2" id="KW-0813">Transport</keyword>
<name>A0A9J6C5K4_POLVA</name>
<dbReference type="EMBL" id="JADBJN010000002">
    <property type="protein sequence ID" value="KAG5676862.1"/>
    <property type="molecule type" value="Genomic_DNA"/>
</dbReference>
<feature type="transmembrane region" description="Helical" evidence="8">
    <location>
        <begin position="118"/>
        <end position="137"/>
    </location>
</feature>
<evidence type="ECO:0000313" key="10">
    <source>
        <dbReference type="EMBL" id="KAG5676862.1"/>
    </source>
</evidence>
<protein>
    <recommendedName>
        <fullName evidence="9">Amino acid transporter transmembrane domain-containing protein</fullName>
    </recommendedName>
</protein>
<dbReference type="GO" id="GO:0016020">
    <property type="term" value="C:membrane"/>
    <property type="evidence" value="ECO:0007669"/>
    <property type="project" value="UniProtKB-SubCell"/>
</dbReference>
<comment type="subcellular location">
    <subcellularLocation>
        <location evidence="1">Membrane</location>
        <topology evidence="1">Multi-pass membrane protein</topology>
    </subcellularLocation>
</comment>
<feature type="transmembrane region" description="Helical" evidence="8">
    <location>
        <begin position="265"/>
        <end position="289"/>
    </location>
</feature>
<feature type="coiled-coil region" evidence="7">
    <location>
        <begin position="450"/>
        <end position="516"/>
    </location>
</feature>
<evidence type="ECO:0000256" key="3">
    <source>
        <dbReference type="ARBA" id="ARBA00022692"/>
    </source>
</evidence>
<evidence type="ECO:0000259" key="9">
    <source>
        <dbReference type="Pfam" id="PF01490"/>
    </source>
</evidence>
<comment type="caution">
    <text evidence="10">The sequence shown here is derived from an EMBL/GenBank/DDBJ whole genome shotgun (WGS) entry which is preliminary data.</text>
</comment>
<proteinExistence type="predicted"/>
<evidence type="ECO:0000256" key="7">
    <source>
        <dbReference type="SAM" id="Coils"/>
    </source>
</evidence>
<feature type="domain" description="Amino acid transporter transmembrane" evidence="9">
    <location>
        <begin position="8"/>
        <end position="386"/>
    </location>
</feature>
<keyword evidence="3 8" id="KW-0812">Transmembrane</keyword>
<sequence>MSSNDVQTLANSIIGTSVLAMPYCFAKCGVILSILLLILSTIITRTCCHYLIKASIVTRRKNMELLGFYAFGQGGKTLVELSIIGFLMGTCIAFFVVIGDLCPILIQRIFKQNVNHDSLRFWLIIFTTLVFIIPLSLQKNIQSLSFVCKASIAFYVCLTIKTVLESFSRFQNDSHWMSNIKLWNIDNLFQCLPIFSMAMSCQMQLFEIYENITSFDRIRQNIFHATSICLVVYTIIGFFGYAAFYNQTLSGNILVNFTPSIANDIITLGFILSIACSFPLVIFPCRTSLSSLIYRKVHHSEISPYIPESRYKPLTLFIIISTMIIGILIPNVEVIIGFVGSTIGTLICVIFPSFCFIKIMQRNTSEKVIAQLIIIIGFVIMILGTYSNLNALESSQERAKEVDSILHLKNIESNQNENPPLAKDDIPIKNIKDKENSILQVNNDKDENLMKISEDGIKREEQEIAAAIEKNEKVSKDPQQEIKEKENEIKELKASKDKLEQEVLEMKQVLVKQNQETQQLVLQKFEEIAEKVEKIEKQSLDSLPSKDKEILDENEKKSSKLLDAKDNLNNDKKDELLNAPLVKLNDTGVVKTNGTSSSIIESEKVVTKNLTNVDHQNDAVVKLIKSQEPLSYQVGEEMSMHNLKNNTLPVENSKEPVDKNNENIKKKLENNVSQEDLKNEMRKKRDADFFIQKQEIIDPLNVQLNSIISRDLKAVNDEN</sequence>
<reference evidence="10" key="1">
    <citation type="submission" date="2021-03" db="EMBL/GenBank/DDBJ databases">
        <title>Chromosome level genome of the anhydrobiotic midge Polypedilum vanderplanki.</title>
        <authorList>
            <person name="Yoshida Y."/>
            <person name="Kikawada T."/>
            <person name="Gusev O."/>
        </authorList>
    </citation>
    <scope>NUCLEOTIDE SEQUENCE</scope>
    <source>
        <strain evidence="10">NIAS01</strain>
        <tissue evidence="10">Whole body or cell culture</tissue>
    </source>
</reference>
<evidence type="ECO:0000256" key="8">
    <source>
        <dbReference type="SAM" id="Phobius"/>
    </source>
</evidence>
<dbReference type="InterPro" id="IPR013057">
    <property type="entry name" value="AA_transpt_TM"/>
</dbReference>
<keyword evidence="4" id="KW-0029">Amino-acid transport</keyword>
<feature type="transmembrane region" description="Helical" evidence="8">
    <location>
        <begin position="83"/>
        <end position="106"/>
    </location>
</feature>
<feature type="transmembrane region" description="Helical" evidence="8">
    <location>
        <begin position="222"/>
        <end position="245"/>
    </location>
</feature>
<feature type="transmembrane region" description="Helical" evidence="8">
    <location>
        <begin position="32"/>
        <end position="52"/>
    </location>
</feature>
<evidence type="ECO:0000256" key="2">
    <source>
        <dbReference type="ARBA" id="ARBA00022448"/>
    </source>
</evidence>
<keyword evidence="6 8" id="KW-0472">Membrane</keyword>
<evidence type="ECO:0000256" key="6">
    <source>
        <dbReference type="ARBA" id="ARBA00023136"/>
    </source>
</evidence>
<dbReference type="AlphaFoldDB" id="A0A9J6C5K4"/>
<feature type="transmembrane region" description="Helical" evidence="8">
    <location>
        <begin position="335"/>
        <end position="357"/>
    </location>
</feature>
<evidence type="ECO:0000313" key="11">
    <source>
        <dbReference type="Proteomes" id="UP001107558"/>
    </source>
</evidence>
<evidence type="ECO:0000256" key="1">
    <source>
        <dbReference type="ARBA" id="ARBA00004141"/>
    </source>
</evidence>
<feature type="transmembrane region" description="Helical" evidence="8">
    <location>
        <begin position="143"/>
        <end position="164"/>
    </location>
</feature>
<accession>A0A9J6C5K4</accession>
<dbReference type="Proteomes" id="UP001107558">
    <property type="component" value="Chromosome 2"/>
</dbReference>
<keyword evidence="5 8" id="KW-1133">Transmembrane helix</keyword>
<feature type="transmembrane region" description="Helical" evidence="8">
    <location>
        <begin position="310"/>
        <end position="329"/>
    </location>
</feature>
<dbReference type="Pfam" id="PF01490">
    <property type="entry name" value="Aa_trans"/>
    <property type="match status" value="1"/>
</dbReference>
<organism evidence="10 11">
    <name type="scientific">Polypedilum vanderplanki</name>
    <name type="common">Sleeping chironomid midge</name>
    <dbReference type="NCBI Taxonomy" id="319348"/>
    <lineage>
        <taxon>Eukaryota</taxon>
        <taxon>Metazoa</taxon>
        <taxon>Ecdysozoa</taxon>
        <taxon>Arthropoda</taxon>
        <taxon>Hexapoda</taxon>
        <taxon>Insecta</taxon>
        <taxon>Pterygota</taxon>
        <taxon>Neoptera</taxon>
        <taxon>Endopterygota</taxon>
        <taxon>Diptera</taxon>
        <taxon>Nematocera</taxon>
        <taxon>Chironomoidea</taxon>
        <taxon>Chironomidae</taxon>
        <taxon>Chironominae</taxon>
        <taxon>Polypedilum</taxon>
        <taxon>Polypedilum</taxon>
    </lineage>
</organism>
<evidence type="ECO:0000256" key="4">
    <source>
        <dbReference type="ARBA" id="ARBA00022970"/>
    </source>
</evidence>
<feature type="transmembrane region" description="Helical" evidence="8">
    <location>
        <begin position="369"/>
        <end position="389"/>
    </location>
</feature>
<keyword evidence="7" id="KW-0175">Coiled coil</keyword>
<evidence type="ECO:0000256" key="5">
    <source>
        <dbReference type="ARBA" id="ARBA00022989"/>
    </source>
</evidence>
<dbReference type="GO" id="GO:0015179">
    <property type="term" value="F:L-amino acid transmembrane transporter activity"/>
    <property type="evidence" value="ECO:0007669"/>
    <property type="project" value="TreeGrafter"/>
</dbReference>
<dbReference type="PANTHER" id="PTHR22950:SF646">
    <property type="entry name" value="SODIUM-COUPLED NEUTRAL AMINO ACID TRANSPORTER 10-RELATED"/>
    <property type="match status" value="1"/>
</dbReference>